<gene>
    <name evidence="1" type="ORF">E4L98_25165</name>
</gene>
<sequence>MASEKTVKFILAAAIVAVVLSVFGYVAVFVHDYNGCKQLEDDAAKAGKPMSCADIKAEAKARAKAER</sequence>
<reference evidence="1 2" key="1">
    <citation type="submission" date="2019-03" db="EMBL/GenBank/DDBJ databases">
        <title>Draft Genome Sequence of Duganella callidus sp. nov., a Novel Duganella Species Isolated from Cultivated Soil.</title>
        <authorList>
            <person name="Raths R."/>
            <person name="Peta V."/>
            <person name="Bucking H."/>
        </authorList>
    </citation>
    <scope>NUCLEOTIDE SEQUENCE [LARGE SCALE GENOMIC DNA]</scope>
    <source>
        <strain evidence="1 2">DN04</strain>
    </source>
</reference>
<protein>
    <submittedName>
        <fullName evidence="1">Uncharacterized protein</fullName>
    </submittedName>
</protein>
<name>A0A4Y9S8V6_9BURK</name>
<proteinExistence type="predicted"/>
<evidence type="ECO:0000313" key="2">
    <source>
        <dbReference type="Proteomes" id="UP000297729"/>
    </source>
</evidence>
<evidence type="ECO:0000313" key="1">
    <source>
        <dbReference type="EMBL" id="TFW15986.1"/>
    </source>
</evidence>
<dbReference type="RefSeq" id="WP_135204272.1">
    <property type="nucleotide sequence ID" value="NZ_SPVG01000245.1"/>
</dbReference>
<dbReference type="OrthoDB" id="8781544at2"/>
<dbReference type="EMBL" id="SPVG01000245">
    <property type="protein sequence ID" value="TFW15986.1"/>
    <property type="molecule type" value="Genomic_DNA"/>
</dbReference>
<comment type="caution">
    <text evidence="1">The sequence shown here is derived from an EMBL/GenBank/DDBJ whole genome shotgun (WGS) entry which is preliminary data.</text>
</comment>
<organism evidence="1 2">
    <name type="scientific">Duganella callida</name>
    <dbReference type="NCBI Taxonomy" id="2561932"/>
    <lineage>
        <taxon>Bacteria</taxon>
        <taxon>Pseudomonadati</taxon>
        <taxon>Pseudomonadota</taxon>
        <taxon>Betaproteobacteria</taxon>
        <taxon>Burkholderiales</taxon>
        <taxon>Oxalobacteraceae</taxon>
        <taxon>Telluria group</taxon>
        <taxon>Duganella</taxon>
    </lineage>
</organism>
<accession>A0A4Y9S8V6</accession>
<keyword evidence="2" id="KW-1185">Reference proteome</keyword>
<dbReference type="Proteomes" id="UP000297729">
    <property type="component" value="Unassembled WGS sequence"/>
</dbReference>
<dbReference type="AlphaFoldDB" id="A0A4Y9S8V6"/>